<evidence type="ECO:0000313" key="2">
    <source>
        <dbReference type="EMBL" id="OGC19870.1"/>
    </source>
</evidence>
<feature type="domain" description="DUF4130" evidence="1">
    <location>
        <begin position="65"/>
        <end position="215"/>
    </location>
</feature>
<organism evidence="2 3">
    <name type="scientific">candidate division WOR-1 bacterium RIFOXYB2_FULL_37_13</name>
    <dbReference type="NCBI Taxonomy" id="1802579"/>
    <lineage>
        <taxon>Bacteria</taxon>
        <taxon>Bacillati</taxon>
        <taxon>Saganbacteria</taxon>
    </lineage>
</organism>
<dbReference type="STRING" id="1802579.A2310_05925"/>
<evidence type="ECO:0000313" key="3">
    <source>
        <dbReference type="Proteomes" id="UP000178417"/>
    </source>
</evidence>
<dbReference type="Proteomes" id="UP000178417">
    <property type="component" value="Unassembled WGS sequence"/>
</dbReference>
<name>A0A1F4SHG6_UNCSA</name>
<comment type="caution">
    <text evidence="2">The sequence shown here is derived from an EMBL/GenBank/DDBJ whole genome shotgun (WGS) entry which is preliminary data.</text>
</comment>
<evidence type="ECO:0000259" key="1">
    <source>
        <dbReference type="Pfam" id="PF13566"/>
    </source>
</evidence>
<dbReference type="AlphaFoldDB" id="A0A1F4SHG6"/>
<gene>
    <name evidence="2" type="ORF">A2310_05925</name>
</gene>
<accession>A0A1F4SHG6</accession>
<dbReference type="Pfam" id="PF13566">
    <property type="entry name" value="DUF4130"/>
    <property type="match status" value="1"/>
</dbReference>
<protein>
    <recommendedName>
        <fullName evidence="1">DUF4130 domain-containing protein</fullName>
    </recommendedName>
</protein>
<dbReference type="InterPro" id="IPR025404">
    <property type="entry name" value="DUF4130"/>
</dbReference>
<reference evidence="2 3" key="1">
    <citation type="journal article" date="2016" name="Nat. Commun.">
        <title>Thousands of microbial genomes shed light on interconnected biogeochemical processes in an aquifer system.</title>
        <authorList>
            <person name="Anantharaman K."/>
            <person name="Brown C.T."/>
            <person name="Hug L.A."/>
            <person name="Sharon I."/>
            <person name="Castelle C.J."/>
            <person name="Probst A.J."/>
            <person name="Thomas B.C."/>
            <person name="Singh A."/>
            <person name="Wilkins M.J."/>
            <person name="Karaoz U."/>
            <person name="Brodie E.L."/>
            <person name="Williams K.H."/>
            <person name="Hubbard S.S."/>
            <person name="Banfield J.F."/>
        </authorList>
    </citation>
    <scope>NUCLEOTIDE SEQUENCE [LARGE SCALE GENOMIC DNA]</scope>
</reference>
<proteinExistence type="predicted"/>
<dbReference type="EMBL" id="MEUB01000058">
    <property type="protein sequence ID" value="OGC19870.1"/>
    <property type="molecule type" value="Genomic_DNA"/>
</dbReference>
<sequence length="222" mass="26189">MHEKPEKSIALTLWNLPVLDDKVASADNLLNFSQISKDTKGLAIFKNELFYALLHSKCDQKTIDAVIKQLQEKGVSYVLCKVSHEAKQFRNWARQVKMEKMRAVSFIRLRPIDQHNVLYGEFELRHKTGELIMLHFMNRFPTYKIMISFGKEAFIGKDGQIAVTMRLIASLPPTLIDPFEKLWLTFYKSQYIPERKNLRYMQQMVPKKYWKWLREIKEFGVG</sequence>